<dbReference type="Gene3D" id="3.40.50.970">
    <property type="match status" value="1"/>
</dbReference>
<sequence length="358" mass="39157">MSERVLMKGNEAFGEAAIRGGCRYYVGYPITPQNELTEFMSREMTKRGGKFVQAESELASINMAYGIAAAGGNVFVSSASPGIALMQEGLSFICSAELPLVALNVSRGGPGIGGIQPGQADYNQVTRGGGNGDYHIPVFAPASIQESIDILYDAFSLADEWRNPIMILADGMIGQMMEPVTLPEPKAPISEDEIAVRKPWALSGTKKGHRSVVKSLRMQPNDLEKHVEKLFEKYRQAEKELVKYDSDRIEDAEVVFVSFGTTARIVSEVIDMLAEDGIKAGLIRPISLWPFPEEAFSKVNPKTKVVISAELNMGQMMTDVKAAVCGRFPVRLINRTGGIIPTSLEIYERAKKILGEYK</sequence>
<dbReference type="AlphaFoldDB" id="A0A0K8PAX9"/>
<evidence type="ECO:0000259" key="2">
    <source>
        <dbReference type="Pfam" id="PF01855"/>
    </source>
</evidence>
<accession>A0A0K8PAX9</accession>
<dbReference type="OrthoDB" id="9794954at2"/>
<dbReference type="Gene3D" id="3.40.50.920">
    <property type="match status" value="1"/>
</dbReference>
<proteinExistence type="predicted"/>
<dbReference type="Proteomes" id="UP000053370">
    <property type="component" value="Unassembled WGS sequence"/>
</dbReference>
<evidence type="ECO:0000313" key="4">
    <source>
        <dbReference type="EMBL" id="GAP39654.1"/>
    </source>
</evidence>
<evidence type="ECO:0000313" key="5">
    <source>
        <dbReference type="Proteomes" id="UP000053370"/>
    </source>
</evidence>
<dbReference type="PANTHER" id="PTHR43088">
    <property type="entry name" value="SUBUNIT OF PYRUVATE:FLAVODOXIN OXIDOREDUCTASE-RELATED"/>
    <property type="match status" value="1"/>
</dbReference>
<dbReference type="InterPro" id="IPR029061">
    <property type="entry name" value="THDP-binding"/>
</dbReference>
<gene>
    <name evidence="4" type="ORF">ATC1_12188</name>
</gene>
<keyword evidence="4" id="KW-0670">Pyruvate</keyword>
<organism evidence="4">
    <name type="scientific">Flexilinea flocculi</name>
    <dbReference type="NCBI Taxonomy" id="1678840"/>
    <lineage>
        <taxon>Bacteria</taxon>
        <taxon>Bacillati</taxon>
        <taxon>Chloroflexota</taxon>
        <taxon>Anaerolineae</taxon>
        <taxon>Anaerolineales</taxon>
        <taxon>Anaerolineaceae</taxon>
        <taxon>Flexilinea</taxon>
    </lineage>
</organism>
<dbReference type="PANTHER" id="PTHR43088:SF1">
    <property type="entry name" value="SUBUNIT OF PYRUVATE:FLAVODOXIN OXIDOREDUCTASE"/>
    <property type="match status" value="1"/>
</dbReference>
<reference evidence="4" key="1">
    <citation type="journal article" date="2015" name="Genome Announc.">
        <title>Draft Genome Sequence of Anaerolineae Strain TC1, a Novel Isolate from a Methanogenic Wastewater Treatment System.</title>
        <authorList>
            <person name="Matsuura N."/>
            <person name="Tourlousse D.M."/>
            <person name="Sun L."/>
            <person name="Toyonaga M."/>
            <person name="Kuroda K."/>
            <person name="Ohashi A."/>
            <person name="Cruz R."/>
            <person name="Yamaguchi T."/>
            <person name="Sekiguchi Y."/>
        </authorList>
    </citation>
    <scope>NUCLEOTIDE SEQUENCE [LARGE SCALE GENOMIC DNA]</scope>
    <source>
        <strain evidence="4">TC1</strain>
    </source>
</reference>
<dbReference type="InterPro" id="IPR002880">
    <property type="entry name" value="Pyrv_Fd/Flavodoxin_OxRdtase_N"/>
</dbReference>
<dbReference type="CDD" id="cd07034">
    <property type="entry name" value="TPP_PYR_PFOR_IOR-alpha_like"/>
    <property type="match status" value="1"/>
</dbReference>
<dbReference type="SUPFAM" id="SSF52922">
    <property type="entry name" value="TK C-terminal domain-like"/>
    <property type="match status" value="1"/>
</dbReference>
<dbReference type="GO" id="GO:0016491">
    <property type="term" value="F:oxidoreductase activity"/>
    <property type="evidence" value="ECO:0007669"/>
    <property type="project" value="UniProtKB-KW"/>
</dbReference>
<dbReference type="EMBL" id="DF968180">
    <property type="protein sequence ID" value="GAP39654.1"/>
    <property type="molecule type" value="Genomic_DNA"/>
</dbReference>
<dbReference type="Pfam" id="PF01855">
    <property type="entry name" value="POR_N"/>
    <property type="match status" value="1"/>
</dbReference>
<evidence type="ECO:0000259" key="3">
    <source>
        <dbReference type="Pfam" id="PF17147"/>
    </source>
</evidence>
<keyword evidence="5" id="KW-1185">Reference proteome</keyword>
<dbReference type="SUPFAM" id="SSF52518">
    <property type="entry name" value="Thiamin diphosphate-binding fold (THDP-binding)"/>
    <property type="match status" value="1"/>
</dbReference>
<name>A0A0K8PAX9_9CHLR</name>
<dbReference type="NCBIfam" id="NF005507">
    <property type="entry name" value="PRK07119.1"/>
    <property type="match status" value="1"/>
</dbReference>
<dbReference type="STRING" id="1678840.ATC1_12188"/>
<protein>
    <submittedName>
        <fullName evidence="4">Pyruvate:ferredoxin oxidoreductase</fullName>
    </submittedName>
</protein>
<evidence type="ECO:0000256" key="1">
    <source>
        <dbReference type="ARBA" id="ARBA00023002"/>
    </source>
</evidence>
<feature type="domain" description="Pyruvate flavodoxin/ferredoxin oxidoreductase pyrimidine binding" evidence="2">
    <location>
        <begin position="15"/>
        <end position="244"/>
    </location>
</feature>
<dbReference type="Pfam" id="PF17147">
    <property type="entry name" value="PFOR_II"/>
    <property type="match status" value="1"/>
</dbReference>
<feature type="domain" description="Pyruvate:ferredoxin oxidoreductase core" evidence="3">
    <location>
        <begin position="252"/>
        <end position="343"/>
    </location>
</feature>
<dbReference type="InterPro" id="IPR009014">
    <property type="entry name" value="Transketo_C/PFOR_II"/>
</dbReference>
<dbReference type="InterPro" id="IPR052368">
    <property type="entry name" value="2-oxoacid_oxidoreductase"/>
</dbReference>
<dbReference type="PATRIC" id="fig|1678840.3.peg.727"/>
<keyword evidence="1" id="KW-0560">Oxidoreductase</keyword>
<dbReference type="InterPro" id="IPR033412">
    <property type="entry name" value="PFOR_II"/>
</dbReference>